<sequence>MKSLLIFSGILLENIVTAGTVDNCNLAYWKPRLLKTTLVDKNHMPMHRMLGQKLSFYDELPEPKRILGPQTEVREKAIDSHRITVMVDSNNFVIDVDCF</sequence>
<keyword evidence="3" id="KW-1185">Reference proteome</keyword>
<evidence type="ECO:0000313" key="3">
    <source>
        <dbReference type="Proteomes" id="UP001139887"/>
    </source>
</evidence>
<protein>
    <submittedName>
        <fullName evidence="2">Uncharacterized protein</fullName>
    </submittedName>
</protein>
<name>A0A9W8M192_9FUNG</name>
<proteinExistence type="predicted"/>
<feature type="signal peptide" evidence="1">
    <location>
        <begin position="1"/>
        <end position="18"/>
    </location>
</feature>
<dbReference type="Proteomes" id="UP001139887">
    <property type="component" value="Unassembled WGS sequence"/>
</dbReference>
<comment type="caution">
    <text evidence="2">The sequence shown here is derived from an EMBL/GenBank/DDBJ whole genome shotgun (WGS) entry which is preliminary data.</text>
</comment>
<feature type="chain" id="PRO_5040798464" evidence="1">
    <location>
        <begin position="19"/>
        <end position="99"/>
    </location>
</feature>
<keyword evidence="1" id="KW-0732">Signal</keyword>
<evidence type="ECO:0000256" key="1">
    <source>
        <dbReference type="SAM" id="SignalP"/>
    </source>
</evidence>
<dbReference type="EMBL" id="JANBUW010000005">
    <property type="protein sequence ID" value="KAJ2852147.1"/>
    <property type="molecule type" value="Genomic_DNA"/>
</dbReference>
<reference evidence="2" key="1">
    <citation type="submission" date="2022-07" db="EMBL/GenBank/DDBJ databases">
        <title>Phylogenomic reconstructions and comparative analyses of Kickxellomycotina fungi.</title>
        <authorList>
            <person name="Reynolds N.K."/>
            <person name="Stajich J.E."/>
            <person name="Barry K."/>
            <person name="Grigoriev I.V."/>
            <person name="Crous P."/>
            <person name="Smith M.E."/>
        </authorList>
    </citation>
    <scope>NUCLEOTIDE SEQUENCE</scope>
    <source>
        <strain evidence="2">NRRL 1566</strain>
    </source>
</reference>
<dbReference type="AlphaFoldDB" id="A0A9W8M192"/>
<evidence type="ECO:0000313" key="2">
    <source>
        <dbReference type="EMBL" id="KAJ2852147.1"/>
    </source>
</evidence>
<organism evidence="2 3">
    <name type="scientific">Coemansia brasiliensis</name>
    <dbReference type="NCBI Taxonomy" id="2650707"/>
    <lineage>
        <taxon>Eukaryota</taxon>
        <taxon>Fungi</taxon>
        <taxon>Fungi incertae sedis</taxon>
        <taxon>Zoopagomycota</taxon>
        <taxon>Kickxellomycotina</taxon>
        <taxon>Kickxellomycetes</taxon>
        <taxon>Kickxellales</taxon>
        <taxon>Kickxellaceae</taxon>
        <taxon>Coemansia</taxon>
    </lineage>
</organism>
<accession>A0A9W8M192</accession>
<dbReference type="OrthoDB" id="5548992at2759"/>
<gene>
    <name evidence="2" type="ORF">IWW36_000527</name>
</gene>